<dbReference type="SMART" id="SM00564">
    <property type="entry name" value="PQQ"/>
    <property type="match status" value="4"/>
</dbReference>
<proteinExistence type="predicted"/>
<dbReference type="InterPro" id="IPR015943">
    <property type="entry name" value="WD40/YVTN_repeat-like_dom_sf"/>
</dbReference>
<evidence type="ECO:0000313" key="3">
    <source>
        <dbReference type="EMBL" id="PQO30557.1"/>
    </source>
</evidence>
<dbReference type="AlphaFoldDB" id="A0A2S8FEI8"/>
<dbReference type="PANTHER" id="PTHR34512">
    <property type="entry name" value="CELL SURFACE PROTEIN"/>
    <property type="match status" value="1"/>
</dbReference>
<feature type="signal peptide" evidence="1">
    <location>
        <begin position="1"/>
        <end position="19"/>
    </location>
</feature>
<keyword evidence="1" id="KW-0732">Signal</keyword>
<dbReference type="Pfam" id="PF13360">
    <property type="entry name" value="PQQ_2"/>
    <property type="match status" value="1"/>
</dbReference>
<dbReference type="Gene3D" id="2.130.10.10">
    <property type="entry name" value="YVTN repeat-like/Quinoprotein amine dehydrogenase"/>
    <property type="match status" value="2"/>
</dbReference>
<name>A0A2S8FEI8_9BACT</name>
<dbReference type="InterPro" id="IPR011047">
    <property type="entry name" value="Quinoprotein_ADH-like_sf"/>
</dbReference>
<evidence type="ECO:0000313" key="4">
    <source>
        <dbReference type="Proteomes" id="UP000240009"/>
    </source>
</evidence>
<sequence length="428" mass="48383">MRRLVSVGILFMMSISALADDWPQWRGPNRDGVWRERGILREFPEEGLQPEWTVPIGAGYSGPVVADGYVYVTDRIVEPEQKERVHCVDLANGKKLWSFEYPCPYANIGYTAGPRACPLVDDSNLYTLGSMGHLHCLDAITGDKIWSRDLQKDYKIRMPNWGIAAAPLIWRDLLILQIGGSEGACVIALDKESGEEEWRALNDRACYASPIMIEQAGRPTVLVWTGDSVAALDPKDGDVRWRYPWAPKNMPIGVATPVVQGDRVFLTSFYDGALMLRIKPDEFGYEVLWHRVGRSENDTDGLHSIISTPVFEGDYIYGVDSYGQFRCLDASNGDRVWEDQTAVPKARWSTIHFVKHGDRYFMFNERGELIIARLSPDGFEEIDRTKILSPTRDQLSRRDGVCWSHPAFAEKCVIARSDDQLVCISLED</sequence>
<evidence type="ECO:0000259" key="2">
    <source>
        <dbReference type="Pfam" id="PF13360"/>
    </source>
</evidence>
<dbReference type="InterPro" id="IPR018391">
    <property type="entry name" value="PQQ_b-propeller_rpt"/>
</dbReference>
<gene>
    <name evidence="3" type="ORF">C5Y96_13885</name>
</gene>
<dbReference type="PANTHER" id="PTHR34512:SF30">
    <property type="entry name" value="OUTER MEMBRANE PROTEIN ASSEMBLY FACTOR BAMB"/>
    <property type="match status" value="1"/>
</dbReference>
<dbReference type="EMBL" id="PUIA01000038">
    <property type="protein sequence ID" value="PQO30557.1"/>
    <property type="molecule type" value="Genomic_DNA"/>
</dbReference>
<feature type="chain" id="PRO_5015708577" evidence="1">
    <location>
        <begin position="20"/>
        <end position="428"/>
    </location>
</feature>
<dbReference type="SUPFAM" id="SSF50998">
    <property type="entry name" value="Quinoprotein alcohol dehydrogenase-like"/>
    <property type="match status" value="1"/>
</dbReference>
<accession>A0A2S8FEI8</accession>
<reference evidence="3 4" key="1">
    <citation type="submission" date="2018-02" db="EMBL/GenBank/DDBJ databases">
        <title>Comparative genomes isolates from brazilian mangrove.</title>
        <authorList>
            <person name="Araujo J.E."/>
            <person name="Taketani R.G."/>
            <person name="Silva M.C.P."/>
            <person name="Loureco M.V."/>
            <person name="Andreote F.D."/>
        </authorList>
    </citation>
    <scope>NUCLEOTIDE SEQUENCE [LARGE SCALE GENOMIC DNA]</scope>
    <source>
        <strain evidence="3 4">HEX-2 MGV</strain>
    </source>
</reference>
<dbReference type="Proteomes" id="UP000240009">
    <property type="component" value="Unassembled WGS sequence"/>
</dbReference>
<organism evidence="3 4">
    <name type="scientific">Blastopirellula marina</name>
    <dbReference type="NCBI Taxonomy" id="124"/>
    <lineage>
        <taxon>Bacteria</taxon>
        <taxon>Pseudomonadati</taxon>
        <taxon>Planctomycetota</taxon>
        <taxon>Planctomycetia</taxon>
        <taxon>Pirellulales</taxon>
        <taxon>Pirellulaceae</taxon>
        <taxon>Blastopirellula</taxon>
    </lineage>
</organism>
<dbReference type="OrthoDB" id="9815737at2"/>
<evidence type="ECO:0000256" key="1">
    <source>
        <dbReference type="SAM" id="SignalP"/>
    </source>
</evidence>
<protein>
    <submittedName>
        <fullName evidence="3">Dehydrogenase</fullName>
    </submittedName>
</protein>
<comment type="caution">
    <text evidence="3">The sequence shown here is derived from an EMBL/GenBank/DDBJ whole genome shotgun (WGS) entry which is preliminary data.</text>
</comment>
<feature type="domain" description="Pyrrolo-quinoline quinone repeat" evidence="2">
    <location>
        <begin position="82"/>
        <end position="338"/>
    </location>
</feature>
<dbReference type="InterPro" id="IPR002372">
    <property type="entry name" value="PQQ_rpt_dom"/>
</dbReference>